<name>A0A4X1TWA4_PIG</name>
<reference evidence="2" key="2">
    <citation type="submission" date="2025-08" db="UniProtKB">
        <authorList>
            <consortium name="Ensembl"/>
        </authorList>
    </citation>
    <scope>IDENTIFICATION</scope>
</reference>
<proteinExistence type="predicted"/>
<evidence type="ECO:0000256" key="1">
    <source>
        <dbReference type="SAM" id="MobiDB-lite"/>
    </source>
</evidence>
<protein>
    <submittedName>
        <fullName evidence="2">Uncharacterized protein</fullName>
    </submittedName>
</protein>
<evidence type="ECO:0000313" key="3">
    <source>
        <dbReference type="Proteomes" id="UP000314985"/>
    </source>
</evidence>
<dbReference type="Proteomes" id="UP000314985">
    <property type="component" value="Chromosome 8"/>
</dbReference>
<sequence>MLNGLQNNRVEWKSLADEYDVKMKVIEEEMKKEKETRGEGPVMTEAGLGSHEPRST</sequence>
<feature type="region of interest" description="Disordered" evidence="1">
    <location>
        <begin position="30"/>
        <end position="56"/>
    </location>
</feature>
<reference evidence="2 3" key="1">
    <citation type="submission" date="2017-08" db="EMBL/GenBank/DDBJ databases">
        <title>USMARCv1.0.</title>
        <authorList>
            <person name="Hannum G.I."/>
            <person name="Koren S."/>
            <person name="Schroeder S.G."/>
            <person name="Chin S.C."/>
            <person name="Nonneman D.J."/>
            <person name="Becker S.A."/>
            <person name="Rosen B.D."/>
            <person name="Bickhart D.M."/>
            <person name="Putnam N.H."/>
            <person name="Green R.E."/>
            <person name="Tuggle C.K."/>
            <person name="Liu H."/>
            <person name="Rohrer G.A."/>
            <person name="Warr A."/>
            <person name="Hall R."/>
            <person name="Kim K."/>
            <person name="Hume D.A."/>
            <person name="Talbot R."/>
            <person name="Chow W."/>
            <person name="Howe K."/>
            <person name="Schwartz A.S."/>
            <person name="Watson M."/>
            <person name="Archibald A.L."/>
            <person name="Phillippy A.M."/>
            <person name="Smith T.P.L."/>
        </authorList>
    </citation>
    <scope>NUCLEOTIDE SEQUENCE [LARGE SCALE GENOMIC DNA]</scope>
</reference>
<dbReference type="AlphaFoldDB" id="A0A4X1TWA4"/>
<dbReference type="Ensembl" id="ENSSSCT00070023795.1">
    <property type="protein sequence ID" value="ENSSSCP00070019678.1"/>
    <property type="gene ID" value="ENSSSCG00070012183.1"/>
</dbReference>
<accession>A0A4X1TWA4</accession>
<evidence type="ECO:0000313" key="2">
    <source>
        <dbReference type="Ensembl" id="ENSSSCP00070019678.1"/>
    </source>
</evidence>
<organism evidence="2 3">
    <name type="scientific">Sus scrofa</name>
    <name type="common">Pig</name>
    <dbReference type="NCBI Taxonomy" id="9823"/>
    <lineage>
        <taxon>Eukaryota</taxon>
        <taxon>Metazoa</taxon>
        <taxon>Chordata</taxon>
        <taxon>Craniata</taxon>
        <taxon>Vertebrata</taxon>
        <taxon>Euteleostomi</taxon>
        <taxon>Mammalia</taxon>
        <taxon>Eutheria</taxon>
        <taxon>Laurasiatheria</taxon>
        <taxon>Artiodactyla</taxon>
        <taxon>Suina</taxon>
        <taxon>Suidae</taxon>
        <taxon>Sus</taxon>
    </lineage>
</organism>